<dbReference type="Pfam" id="PF13561">
    <property type="entry name" value="adh_short_C2"/>
    <property type="match status" value="1"/>
</dbReference>
<dbReference type="GO" id="GO:0016616">
    <property type="term" value="F:oxidoreductase activity, acting on the CH-OH group of donors, NAD or NADP as acceptor"/>
    <property type="evidence" value="ECO:0007669"/>
    <property type="project" value="TreeGrafter"/>
</dbReference>
<proteinExistence type="inferred from homology"/>
<dbReference type="PRINTS" id="PR00080">
    <property type="entry name" value="SDRFAMILY"/>
</dbReference>
<dbReference type="InterPro" id="IPR002347">
    <property type="entry name" value="SDR_fam"/>
</dbReference>
<keyword evidence="4" id="KW-1185">Reference proteome</keyword>
<dbReference type="RefSeq" id="WP_072822058.1">
    <property type="nucleotide sequence ID" value="NZ_LT670849.1"/>
</dbReference>
<keyword evidence="2" id="KW-0560">Oxidoreductase</keyword>
<comment type="similarity">
    <text evidence="1">Belongs to the short-chain dehydrogenases/reductases (SDR) family.</text>
</comment>
<gene>
    <name evidence="3" type="ORF">SAMN05444170_5104</name>
</gene>
<accession>A0A1M7UHC4</accession>
<evidence type="ECO:0000313" key="4">
    <source>
        <dbReference type="Proteomes" id="UP000184096"/>
    </source>
</evidence>
<dbReference type="PANTHER" id="PTHR42760">
    <property type="entry name" value="SHORT-CHAIN DEHYDROGENASES/REDUCTASES FAMILY MEMBER"/>
    <property type="match status" value="1"/>
</dbReference>
<evidence type="ECO:0000313" key="3">
    <source>
        <dbReference type="EMBL" id="SHN82413.1"/>
    </source>
</evidence>
<dbReference type="PANTHER" id="PTHR42760:SF133">
    <property type="entry name" value="3-OXOACYL-[ACYL-CARRIER-PROTEIN] REDUCTASE"/>
    <property type="match status" value="1"/>
</dbReference>
<name>A0A1M7UHC4_9BRAD</name>
<dbReference type="Proteomes" id="UP000184096">
    <property type="component" value="Chromosome I"/>
</dbReference>
<evidence type="ECO:0000256" key="2">
    <source>
        <dbReference type="ARBA" id="ARBA00023002"/>
    </source>
</evidence>
<organism evidence="3 4">
    <name type="scientific">Bradyrhizobium erythrophlei</name>
    <dbReference type="NCBI Taxonomy" id="1437360"/>
    <lineage>
        <taxon>Bacteria</taxon>
        <taxon>Pseudomonadati</taxon>
        <taxon>Pseudomonadota</taxon>
        <taxon>Alphaproteobacteria</taxon>
        <taxon>Hyphomicrobiales</taxon>
        <taxon>Nitrobacteraceae</taxon>
        <taxon>Bradyrhizobium</taxon>
    </lineage>
</organism>
<sequence length="266" mass="28811">MKTLAELADLSGRVALITGGAGHIGRAVANGLAELKCKLCLLDTAHSDVVAVSRKLAARWNTEVVSLEVDLESEDLRATVRPFVEERFSRLDVLINNAAFYSVEKLEGWVAPLEEQSLAVMRRCIEVNLIASFHLAQSLSPLMRNHGGSIINVSSIYGVLGPDMSLYGGTEMGNPAAYGLSKGGLVQMTRWLATMLAPQIRANSISLGGVYRNQAEAFVDRYVARTPMKRMATEEDFIGAVAYLASDLSAYVTGQNLMIDGGWSAW</sequence>
<dbReference type="Gene3D" id="3.40.50.720">
    <property type="entry name" value="NAD(P)-binding Rossmann-like Domain"/>
    <property type="match status" value="1"/>
</dbReference>
<evidence type="ECO:0000256" key="1">
    <source>
        <dbReference type="ARBA" id="ARBA00006484"/>
    </source>
</evidence>
<dbReference type="InterPro" id="IPR036291">
    <property type="entry name" value="NAD(P)-bd_dom_sf"/>
</dbReference>
<dbReference type="EMBL" id="LT670849">
    <property type="protein sequence ID" value="SHN82413.1"/>
    <property type="molecule type" value="Genomic_DNA"/>
</dbReference>
<dbReference type="PRINTS" id="PR00081">
    <property type="entry name" value="GDHRDH"/>
</dbReference>
<protein>
    <submittedName>
        <fullName evidence="3">NAD(P)-dependent dehydrogenase, short-chain alcohol dehydrogenase family</fullName>
    </submittedName>
</protein>
<dbReference type="OrthoDB" id="9803333at2"/>
<dbReference type="AlphaFoldDB" id="A0A1M7UHC4"/>
<reference evidence="4" key="1">
    <citation type="submission" date="2016-11" db="EMBL/GenBank/DDBJ databases">
        <authorList>
            <person name="Varghese N."/>
            <person name="Submissions S."/>
        </authorList>
    </citation>
    <scope>NUCLEOTIDE SEQUENCE [LARGE SCALE GENOMIC DNA]</scope>
    <source>
        <strain evidence="4">GAS401</strain>
    </source>
</reference>
<dbReference type="SUPFAM" id="SSF51735">
    <property type="entry name" value="NAD(P)-binding Rossmann-fold domains"/>
    <property type="match status" value="1"/>
</dbReference>